<accession>A0ACB8UXU5</accession>
<proteinExistence type="predicted"/>
<gene>
    <name evidence="1" type="ORF">LOY88_003012</name>
</gene>
<reference evidence="1" key="1">
    <citation type="journal article" date="2022" name="bioRxiv">
        <title>Population genetic analysis of Ophidiomyces ophidiicola, the causative agent of snake fungal disease, indicates recent introductions to the USA.</title>
        <authorList>
            <person name="Ladner J.T."/>
            <person name="Palmer J.M."/>
            <person name="Ettinger C.L."/>
            <person name="Stajich J.E."/>
            <person name="Farrell T.M."/>
            <person name="Glorioso B.M."/>
            <person name="Lawson B."/>
            <person name="Price S.J."/>
            <person name="Stengle A.G."/>
            <person name="Grear D.A."/>
            <person name="Lorch J.M."/>
        </authorList>
    </citation>
    <scope>NUCLEOTIDE SEQUENCE</scope>
    <source>
        <strain evidence="1">NWHC 24266-5</strain>
    </source>
</reference>
<evidence type="ECO:0000313" key="1">
    <source>
        <dbReference type="EMBL" id="KAI2387682.1"/>
    </source>
</evidence>
<organism evidence="1">
    <name type="scientific">Ophidiomyces ophidiicola</name>
    <dbReference type="NCBI Taxonomy" id="1387563"/>
    <lineage>
        <taxon>Eukaryota</taxon>
        <taxon>Fungi</taxon>
        <taxon>Dikarya</taxon>
        <taxon>Ascomycota</taxon>
        <taxon>Pezizomycotina</taxon>
        <taxon>Eurotiomycetes</taxon>
        <taxon>Eurotiomycetidae</taxon>
        <taxon>Onygenales</taxon>
        <taxon>Onygenaceae</taxon>
        <taxon>Ophidiomyces</taxon>
    </lineage>
</organism>
<sequence length="497" mass="56091">MGFEIDQVVNAGPAMTPDADVGLLATKDIGVGESVLEMERWIAVLDSARLGDTCSHCFDTQYLRDSQPNEKPLDLKLCAGCKTVRYCRKDCQVQSWRAFHKYECKIYKKLYPKILPTSARAVMRIVLLITNSANDPGGQMPLFHRLTDHRLKIKKERPEHYENLELCAKAVHEYSNTDLSIEEIILYFAKLDTSAFTLTCPFGDPIGIAVHPNAGFCNHSCSPNTSVDFDGSRVFARALCKISKGEQIYISYIEATDPYAVRQRELSSRYFFKCKCSKCKKGDKGREDQFLRQLGQADSAIIQDAQKQVTTLLEAVKTGNSTEDSISKLRSGMSILRKTSLWPLTRQPYVKLRGELAVSLLEAKNFESAFIQLAIIYLRIDPILYPQSWHPILTCHKWRFVKLLMHLSGTGELGNAEGIDLAKYKFDLHILIYSILLNMNATLCNELPTVQQMAYGALLDFAHPQLTTTAILPMIDLEWKKLDAMVEEALQIDEASI</sequence>
<dbReference type="EMBL" id="JALBCA010000037">
    <property type="protein sequence ID" value="KAI2387682.1"/>
    <property type="molecule type" value="Genomic_DNA"/>
</dbReference>
<comment type="caution">
    <text evidence="1">The sequence shown here is derived from an EMBL/GenBank/DDBJ whole genome shotgun (WGS) entry which is preliminary data.</text>
</comment>
<name>A0ACB8UXU5_9EURO</name>
<protein>
    <submittedName>
        <fullName evidence="1">Uncharacterized protein</fullName>
    </submittedName>
</protein>